<accession>A0A1G4AUU5</accession>
<dbReference type="AlphaFoldDB" id="A0A1G4AUU5"/>
<organism evidence="1 2">
    <name type="scientific">Colletotrichum orchidophilum</name>
    <dbReference type="NCBI Taxonomy" id="1209926"/>
    <lineage>
        <taxon>Eukaryota</taxon>
        <taxon>Fungi</taxon>
        <taxon>Dikarya</taxon>
        <taxon>Ascomycota</taxon>
        <taxon>Pezizomycotina</taxon>
        <taxon>Sordariomycetes</taxon>
        <taxon>Hypocreomycetidae</taxon>
        <taxon>Glomerellales</taxon>
        <taxon>Glomerellaceae</taxon>
        <taxon>Colletotrichum</taxon>
    </lineage>
</organism>
<evidence type="ECO:0000313" key="2">
    <source>
        <dbReference type="Proteomes" id="UP000176998"/>
    </source>
</evidence>
<dbReference type="RefSeq" id="XP_022470034.1">
    <property type="nucleotide sequence ID" value="XM_022623430.1"/>
</dbReference>
<evidence type="ECO:0000313" key="1">
    <source>
        <dbReference type="EMBL" id="OHE92866.1"/>
    </source>
</evidence>
<comment type="caution">
    <text evidence="1">The sequence shown here is derived from an EMBL/GenBank/DDBJ whole genome shotgun (WGS) entry which is preliminary data.</text>
</comment>
<dbReference type="GeneID" id="34564940"/>
<sequence>MLIEKQHSSAGRMSQSILGSERRGWLVPCVHKILLAAVASASHPFVACRHHG</sequence>
<dbReference type="EMBL" id="MJBS01000134">
    <property type="protein sequence ID" value="OHE92866.1"/>
    <property type="molecule type" value="Genomic_DNA"/>
</dbReference>
<proteinExistence type="predicted"/>
<gene>
    <name evidence="1" type="ORF">CORC01_11808</name>
</gene>
<protein>
    <submittedName>
        <fullName evidence="1">Uncharacterized protein</fullName>
    </submittedName>
</protein>
<dbReference type="Proteomes" id="UP000176998">
    <property type="component" value="Unassembled WGS sequence"/>
</dbReference>
<keyword evidence="2" id="KW-1185">Reference proteome</keyword>
<reference evidence="1 2" key="1">
    <citation type="submission" date="2016-09" db="EMBL/GenBank/DDBJ databases">
        <authorList>
            <person name="Capua I."/>
            <person name="De Benedictis P."/>
            <person name="Joannis T."/>
            <person name="Lombin L.H."/>
            <person name="Cattoli G."/>
        </authorList>
    </citation>
    <scope>NUCLEOTIDE SEQUENCE [LARGE SCALE GENOMIC DNA]</scope>
    <source>
        <strain evidence="1 2">IMI 309357</strain>
    </source>
</reference>
<name>A0A1G4AUU5_9PEZI</name>